<reference evidence="1" key="1">
    <citation type="submission" date="2023-07" db="EMBL/GenBank/DDBJ databases">
        <title>Chromosome-level genome assembly of Artemia franciscana.</title>
        <authorList>
            <person name="Jo E."/>
        </authorList>
    </citation>
    <scope>NUCLEOTIDE SEQUENCE</scope>
    <source>
        <tissue evidence="1">Whole body</tissue>
    </source>
</reference>
<dbReference type="Gene3D" id="3.60.10.10">
    <property type="entry name" value="Endonuclease/exonuclease/phosphatase"/>
    <property type="match status" value="1"/>
</dbReference>
<comment type="caution">
    <text evidence="1">The sequence shown here is derived from an EMBL/GenBank/DDBJ whole genome shotgun (WGS) entry which is preliminary data.</text>
</comment>
<keyword evidence="2" id="KW-1185">Reference proteome</keyword>
<proteinExistence type="predicted"/>
<accession>A0AA88L3A5</accession>
<organism evidence="1 2">
    <name type="scientific">Artemia franciscana</name>
    <name type="common">Brine shrimp</name>
    <name type="synonym">Artemia sanfranciscana</name>
    <dbReference type="NCBI Taxonomy" id="6661"/>
    <lineage>
        <taxon>Eukaryota</taxon>
        <taxon>Metazoa</taxon>
        <taxon>Ecdysozoa</taxon>
        <taxon>Arthropoda</taxon>
        <taxon>Crustacea</taxon>
        <taxon>Branchiopoda</taxon>
        <taxon>Anostraca</taxon>
        <taxon>Artemiidae</taxon>
        <taxon>Artemia</taxon>
    </lineage>
</organism>
<gene>
    <name evidence="1" type="ORF">QYM36_012294</name>
</gene>
<sequence length="200" mass="22779">MNNPARFWNLKTDDVTTSSAGKITDGLTTGYVATTISNVTNCESDPPAPPFTFKTTLATGTLNARTPDKEGKKDVLVQEINRGRIYSFEESKEITYLSKRRISRSDFSRSNEDPEEFYSQLHSLTSSIKKNDIILVTGDFSAVVGSNSDDNEDVMEKFEHGTRNRRGEWLMEYCRDNELAMANTLFKNRKRRKVTWRSPD</sequence>
<dbReference type="AlphaFoldDB" id="A0AA88L3A5"/>
<dbReference type="InterPro" id="IPR036691">
    <property type="entry name" value="Endo/exonu/phosph_ase_sf"/>
</dbReference>
<evidence type="ECO:0000313" key="2">
    <source>
        <dbReference type="Proteomes" id="UP001187531"/>
    </source>
</evidence>
<name>A0AA88L3A5_ARTSF</name>
<dbReference type="Proteomes" id="UP001187531">
    <property type="component" value="Unassembled WGS sequence"/>
</dbReference>
<evidence type="ECO:0000313" key="1">
    <source>
        <dbReference type="EMBL" id="KAK2711071.1"/>
    </source>
</evidence>
<protein>
    <submittedName>
        <fullName evidence="1">Uncharacterized protein</fullName>
    </submittedName>
</protein>
<dbReference type="EMBL" id="JAVRJZ010000016">
    <property type="protein sequence ID" value="KAK2711071.1"/>
    <property type="molecule type" value="Genomic_DNA"/>
</dbReference>